<reference evidence="3" key="2">
    <citation type="submission" date="2025-08" db="UniProtKB">
        <authorList>
            <consortium name="RefSeq"/>
        </authorList>
    </citation>
    <scope>IDENTIFICATION</scope>
    <source>
        <tissue evidence="3">Leaf</tissue>
    </source>
</reference>
<gene>
    <name evidence="3" type="primary">LOC108832411</name>
</gene>
<dbReference type="SUPFAM" id="SSF52058">
    <property type="entry name" value="L domain-like"/>
    <property type="match status" value="1"/>
</dbReference>
<protein>
    <submittedName>
        <fullName evidence="3">FBD-associated F-box protein At5g56560</fullName>
    </submittedName>
</protein>
<dbReference type="Gene3D" id="3.80.10.10">
    <property type="entry name" value="Ribonuclease Inhibitor"/>
    <property type="match status" value="2"/>
</dbReference>
<dbReference type="RefSeq" id="XP_018461402.1">
    <property type="nucleotide sequence ID" value="XM_018605900.2"/>
</dbReference>
<evidence type="ECO:0000259" key="1">
    <source>
        <dbReference type="SMART" id="SM00579"/>
    </source>
</evidence>
<dbReference type="PANTHER" id="PTHR31900:SF36">
    <property type="entry name" value="F-BOX DOMAIN-CONTAINING PROTEIN"/>
    <property type="match status" value="1"/>
</dbReference>
<evidence type="ECO:0000313" key="3">
    <source>
        <dbReference type="RefSeq" id="XP_018461402.1"/>
    </source>
</evidence>
<dbReference type="InterPro" id="IPR032675">
    <property type="entry name" value="LRR_dom_sf"/>
</dbReference>
<dbReference type="Pfam" id="PF07723">
    <property type="entry name" value="LRR_2"/>
    <property type="match status" value="1"/>
</dbReference>
<dbReference type="OrthoDB" id="1049057at2759"/>
<dbReference type="GeneID" id="108832411"/>
<dbReference type="InterPro" id="IPR055411">
    <property type="entry name" value="LRR_FXL15/At3g58940/PEG3-like"/>
</dbReference>
<dbReference type="SMART" id="SM00579">
    <property type="entry name" value="FBD"/>
    <property type="match status" value="1"/>
</dbReference>
<evidence type="ECO:0000313" key="2">
    <source>
        <dbReference type="Proteomes" id="UP000504610"/>
    </source>
</evidence>
<feature type="domain" description="FBD" evidence="1">
    <location>
        <begin position="452"/>
        <end position="517"/>
    </location>
</feature>
<dbReference type="Pfam" id="PF08387">
    <property type="entry name" value="FBD"/>
    <property type="match status" value="1"/>
</dbReference>
<dbReference type="AlphaFoldDB" id="A0A6J0LN25"/>
<proteinExistence type="predicted"/>
<dbReference type="PANTHER" id="PTHR31900">
    <property type="entry name" value="F-BOX/RNI SUPERFAMILY PROTEIN-RELATED"/>
    <property type="match status" value="1"/>
</dbReference>
<sequence>MVMKGRLNELPDELILTILSKLPTFKESVATRLISRRYEVPWNLAQDVTLEDNDEESLISFVYGSLLSEDAPVLERLHLKLNRYHSASAIDFLVQTAVNRNLRKLRFDLFGETLETLPSCLSSCTTLKSLILREVSIVVVPYDFRLPSLKSLHLFSVKFLGLESVASLLRSCPVLEYLVLNRTRCDVVDVNSEFSPLWFCLSSLKSLHLCSVIFSGNNSVTRLLRRCPVLESLVINQTKCDYEMFEVDFPPRSCLSSLKSLHLSSVNFSCDESVAKLLESCKALEDLFITRTKYDNVWLFNITVPTLKSLSINNAKVKRADAPGFAINAPALERLNVKDRVSNFMMFGYMPEVTTANIEVVCEQTENFIGSLTFIQHLSLCSPTSKTPYTSGTVFFFLEHLELCTCSARWADLLGSILNDAPRLQSIKLKSKCGAGFKRPMELWNEPIVVPECLAKHLEFLEWREYDGTEQERKVAAYILASATCLKMATFSTRCGDKCTELNKMSRVSEICQLVFE</sequence>
<reference evidence="2" key="1">
    <citation type="journal article" date="2019" name="Database">
        <title>The radish genome database (RadishGD): an integrated information resource for radish genomics.</title>
        <authorList>
            <person name="Yu H.J."/>
            <person name="Baek S."/>
            <person name="Lee Y.J."/>
            <person name="Cho A."/>
            <person name="Mun J.H."/>
        </authorList>
    </citation>
    <scope>NUCLEOTIDE SEQUENCE [LARGE SCALE GENOMIC DNA]</scope>
    <source>
        <strain evidence="2">cv. WK10039</strain>
    </source>
</reference>
<dbReference type="InterPro" id="IPR050232">
    <property type="entry name" value="FBL13/AtMIF1-like"/>
</dbReference>
<dbReference type="Proteomes" id="UP000504610">
    <property type="component" value="Chromosome 2"/>
</dbReference>
<dbReference type="Pfam" id="PF24758">
    <property type="entry name" value="LRR_At5g56370"/>
    <property type="match status" value="2"/>
</dbReference>
<accession>A0A6J0LN25</accession>
<dbReference type="InterPro" id="IPR006566">
    <property type="entry name" value="FBD"/>
</dbReference>
<name>A0A6J0LN25_RAPSA</name>
<keyword evidence="2" id="KW-1185">Reference proteome</keyword>
<dbReference type="InterPro" id="IPR013101">
    <property type="entry name" value="LRR_PRU1-like"/>
</dbReference>
<organism evidence="2 3">
    <name type="scientific">Raphanus sativus</name>
    <name type="common">Radish</name>
    <name type="synonym">Raphanus raphanistrum var. sativus</name>
    <dbReference type="NCBI Taxonomy" id="3726"/>
    <lineage>
        <taxon>Eukaryota</taxon>
        <taxon>Viridiplantae</taxon>
        <taxon>Streptophyta</taxon>
        <taxon>Embryophyta</taxon>
        <taxon>Tracheophyta</taxon>
        <taxon>Spermatophyta</taxon>
        <taxon>Magnoliopsida</taxon>
        <taxon>eudicotyledons</taxon>
        <taxon>Gunneridae</taxon>
        <taxon>Pentapetalae</taxon>
        <taxon>rosids</taxon>
        <taxon>malvids</taxon>
        <taxon>Brassicales</taxon>
        <taxon>Brassicaceae</taxon>
        <taxon>Brassiceae</taxon>
        <taxon>Raphanus</taxon>
    </lineage>
</organism>
<dbReference type="KEGG" id="rsz:108832411"/>